<comment type="caution">
    <text evidence="2">The sequence shown here is derived from an EMBL/GenBank/DDBJ whole genome shotgun (WGS) entry which is preliminary data.</text>
</comment>
<feature type="domain" description="N-acetyltransferase" evidence="1">
    <location>
        <begin position="2"/>
        <end position="155"/>
    </location>
</feature>
<dbReference type="InterPro" id="IPR016181">
    <property type="entry name" value="Acyl_CoA_acyltransferase"/>
</dbReference>
<dbReference type="SUPFAM" id="SSF55729">
    <property type="entry name" value="Acyl-CoA N-acyltransferases (Nat)"/>
    <property type="match status" value="1"/>
</dbReference>
<dbReference type="Gene3D" id="3.40.630.30">
    <property type="match status" value="1"/>
</dbReference>
<dbReference type="Pfam" id="PF00583">
    <property type="entry name" value="Acetyltransf_1"/>
    <property type="match status" value="1"/>
</dbReference>
<dbReference type="GO" id="GO:0016747">
    <property type="term" value="F:acyltransferase activity, transferring groups other than amino-acyl groups"/>
    <property type="evidence" value="ECO:0007669"/>
    <property type="project" value="InterPro"/>
</dbReference>
<evidence type="ECO:0000259" key="1">
    <source>
        <dbReference type="PROSITE" id="PS51186"/>
    </source>
</evidence>
<dbReference type="Proteomes" id="UP001145050">
    <property type="component" value="Unassembled WGS sequence"/>
</dbReference>
<dbReference type="EMBL" id="JAMQKB010000021">
    <property type="protein sequence ID" value="MDC3425799.1"/>
    <property type="molecule type" value="Genomic_DNA"/>
</dbReference>
<dbReference type="RefSeq" id="WP_272437617.1">
    <property type="nucleotide sequence ID" value="NZ_JAMQKB010000021.1"/>
</dbReference>
<name>A0A9X4ANG4_9BACI</name>
<keyword evidence="3" id="KW-1185">Reference proteome</keyword>
<gene>
    <name evidence="2" type="ORF">NC797_14925</name>
</gene>
<sequence length="157" mass="18638">MLTFKKLDSMEHRDEMLQFRKDAFKISFGDASDFDENQYVSWIEEKSVQFPEGYVMVVENDQIVGQLELSIKEYKGKMIGYIHLYYLIPEQRGQCKGDEIYQYAMRYFYDHNVNEYHLRVSPSNTRAINFYKKNGMQEVGLELDGKVIRMKGYCCSN</sequence>
<evidence type="ECO:0000313" key="2">
    <source>
        <dbReference type="EMBL" id="MDC3425799.1"/>
    </source>
</evidence>
<accession>A0A9X4ANG4</accession>
<protein>
    <submittedName>
        <fullName evidence="2">GNAT family N-acetyltransferase</fullName>
    </submittedName>
</protein>
<evidence type="ECO:0000313" key="3">
    <source>
        <dbReference type="Proteomes" id="UP001145050"/>
    </source>
</evidence>
<dbReference type="AlphaFoldDB" id="A0A9X4ANG4"/>
<dbReference type="InterPro" id="IPR000182">
    <property type="entry name" value="GNAT_dom"/>
</dbReference>
<organism evidence="2 3">
    <name type="scientific">Terrihalobacillus insolitus</name>
    <dbReference type="NCBI Taxonomy" id="2950438"/>
    <lineage>
        <taxon>Bacteria</taxon>
        <taxon>Bacillati</taxon>
        <taxon>Bacillota</taxon>
        <taxon>Bacilli</taxon>
        <taxon>Bacillales</taxon>
        <taxon>Bacillaceae</taxon>
        <taxon>Terrihalobacillus</taxon>
    </lineage>
</organism>
<dbReference type="CDD" id="cd04301">
    <property type="entry name" value="NAT_SF"/>
    <property type="match status" value="1"/>
</dbReference>
<reference evidence="2" key="1">
    <citation type="submission" date="2022-06" db="EMBL/GenBank/DDBJ databases">
        <title>Aquibacillus sp. a new bacterium isolated from soil saline samples.</title>
        <authorList>
            <person name="Galisteo C."/>
            <person name="De La Haba R."/>
            <person name="Sanchez-Porro C."/>
            <person name="Ventosa A."/>
        </authorList>
    </citation>
    <scope>NUCLEOTIDE SEQUENCE</scope>
    <source>
        <strain evidence="2">3ASR75-11</strain>
    </source>
</reference>
<proteinExistence type="predicted"/>
<dbReference type="PROSITE" id="PS51186">
    <property type="entry name" value="GNAT"/>
    <property type="match status" value="1"/>
</dbReference>